<dbReference type="InterPro" id="IPR006201">
    <property type="entry name" value="Neur_channel"/>
</dbReference>
<proteinExistence type="predicted"/>
<dbReference type="InterPro" id="IPR036734">
    <property type="entry name" value="Neur_chan_lig-bd_sf"/>
</dbReference>
<evidence type="ECO:0000256" key="1">
    <source>
        <dbReference type="SAM" id="Phobius"/>
    </source>
</evidence>
<evidence type="ECO:0000313" key="3">
    <source>
        <dbReference type="Proteomes" id="UP000695000"/>
    </source>
</evidence>
<feature type="transmembrane region" description="Helical" evidence="1">
    <location>
        <begin position="205"/>
        <end position="224"/>
    </location>
</feature>
<dbReference type="InterPro" id="IPR006202">
    <property type="entry name" value="Neur_chan_lig-bd"/>
</dbReference>
<evidence type="ECO:0000259" key="2">
    <source>
        <dbReference type="Pfam" id="PF02931"/>
    </source>
</evidence>
<dbReference type="PANTHER" id="PTHR18945">
    <property type="entry name" value="NEUROTRANSMITTER GATED ION CHANNEL"/>
    <property type="match status" value="1"/>
</dbReference>
<keyword evidence="1" id="KW-1133">Transmembrane helix</keyword>
<feature type="non-terminal residue" evidence="4">
    <location>
        <position position="269"/>
    </location>
</feature>
<reference evidence="4" key="1">
    <citation type="submission" date="2025-08" db="UniProtKB">
        <authorList>
            <consortium name="RefSeq"/>
        </authorList>
    </citation>
    <scope>IDENTIFICATION</scope>
    <source>
        <tissue evidence="4">Whole Larva</tissue>
    </source>
</reference>
<organism evidence="3 4">
    <name type="scientific">Nicrophorus vespilloides</name>
    <name type="common">Boreal carrion beetle</name>
    <dbReference type="NCBI Taxonomy" id="110193"/>
    <lineage>
        <taxon>Eukaryota</taxon>
        <taxon>Metazoa</taxon>
        <taxon>Ecdysozoa</taxon>
        <taxon>Arthropoda</taxon>
        <taxon>Hexapoda</taxon>
        <taxon>Insecta</taxon>
        <taxon>Pterygota</taxon>
        <taxon>Neoptera</taxon>
        <taxon>Endopterygota</taxon>
        <taxon>Coleoptera</taxon>
        <taxon>Polyphaga</taxon>
        <taxon>Staphyliniformia</taxon>
        <taxon>Silphidae</taxon>
        <taxon>Nicrophorinae</taxon>
        <taxon>Nicrophorus</taxon>
    </lineage>
</organism>
<keyword evidence="1" id="KW-0812">Transmembrane</keyword>
<protein>
    <submittedName>
        <fullName evidence="4">Neuronal acetylcholine receptor subunit non-alpha-3-like</fullName>
    </submittedName>
</protein>
<dbReference type="Gene3D" id="2.70.170.10">
    <property type="entry name" value="Neurotransmitter-gated ion-channel ligand-binding domain"/>
    <property type="match status" value="1"/>
</dbReference>
<dbReference type="SUPFAM" id="SSF63712">
    <property type="entry name" value="Nicotinic receptor ligand binding domain-like"/>
    <property type="match status" value="1"/>
</dbReference>
<sequence length="269" mass="31249">MRPNGKDCFALMNYALLYNPNLKSEMSRPANFEQTAVNVSINVESFRMLDAPSMYWFDTRLGANQYTYVNSLKSKIWKPKITSLSGQQKCCEDDEDAMFWRVYGEDGLVLLSQKMMITSFCRTNEDTIPFDTPKCNISFGSYRFLEEEVRLNLSDDFVRYDEKDFYLNQFSLLNITGSSLTVLRESGNFSTVEITFLLRRNRENYIMFIVIPCLSAMVMLYSTLWINNKIVQRGMSAFILLYFIFLLYNVTSLLNGNSVNVLSKFVLKN</sequence>
<accession>A0ABM1MG11</accession>
<evidence type="ECO:0000313" key="4">
    <source>
        <dbReference type="RefSeq" id="XP_017773511.1"/>
    </source>
</evidence>
<feature type="domain" description="Neurotransmitter-gated ion-channel ligand-binding" evidence="2">
    <location>
        <begin position="44"/>
        <end position="201"/>
    </location>
</feature>
<dbReference type="RefSeq" id="XP_017773511.1">
    <property type="nucleotide sequence ID" value="XM_017918022.1"/>
</dbReference>
<keyword evidence="3" id="KW-1185">Reference proteome</keyword>
<feature type="transmembrane region" description="Helical" evidence="1">
    <location>
        <begin position="230"/>
        <end position="248"/>
    </location>
</feature>
<dbReference type="Proteomes" id="UP000695000">
    <property type="component" value="Unplaced"/>
</dbReference>
<keyword evidence="1" id="KW-0472">Membrane</keyword>
<gene>
    <name evidence="4" type="primary">LOC108560466</name>
</gene>
<dbReference type="Pfam" id="PF02931">
    <property type="entry name" value="Neur_chan_LBD"/>
    <property type="match status" value="1"/>
</dbReference>
<name>A0ABM1MG11_NICVS</name>
<dbReference type="GeneID" id="108560466"/>